<dbReference type="GO" id="GO:0032543">
    <property type="term" value="P:mitochondrial translation"/>
    <property type="evidence" value="ECO:0007669"/>
    <property type="project" value="TreeGrafter"/>
</dbReference>
<protein>
    <submittedName>
        <fullName evidence="2">Eukaryotic mitochondrial regulator protein-domain-containing protein</fullName>
    </submittedName>
</protein>
<dbReference type="Proteomes" id="UP001219525">
    <property type="component" value="Unassembled WGS sequence"/>
</dbReference>
<feature type="region of interest" description="Disordered" evidence="1">
    <location>
        <begin position="75"/>
        <end position="99"/>
    </location>
</feature>
<dbReference type="EMBL" id="JARJCW010000059">
    <property type="protein sequence ID" value="KAJ7201360.1"/>
    <property type="molecule type" value="Genomic_DNA"/>
</dbReference>
<dbReference type="GO" id="GO:0003735">
    <property type="term" value="F:structural constituent of ribosome"/>
    <property type="evidence" value="ECO:0007669"/>
    <property type="project" value="TreeGrafter"/>
</dbReference>
<evidence type="ECO:0000313" key="3">
    <source>
        <dbReference type="Proteomes" id="UP001219525"/>
    </source>
</evidence>
<dbReference type="PANTHER" id="PTHR28158">
    <property type="entry name" value="37S RIBOSOMAL PROTEIN S35, MITOCHONDRIAL"/>
    <property type="match status" value="1"/>
</dbReference>
<proteinExistence type="predicted"/>
<dbReference type="Pfam" id="PF12298">
    <property type="entry name" value="Bot1p"/>
    <property type="match status" value="1"/>
</dbReference>
<dbReference type="AlphaFoldDB" id="A0AAD6V5H4"/>
<feature type="region of interest" description="Disordered" evidence="1">
    <location>
        <begin position="316"/>
        <end position="338"/>
    </location>
</feature>
<reference evidence="2" key="1">
    <citation type="submission" date="2023-03" db="EMBL/GenBank/DDBJ databases">
        <title>Massive genome expansion in bonnet fungi (Mycena s.s.) driven by repeated elements and novel gene families across ecological guilds.</title>
        <authorList>
            <consortium name="Lawrence Berkeley National Laboratory"/>
            <person name="Harder C.B."/>
            <person name="Miyauchi S."/>
            <person name="Viragh M."/>
            <person name="Kuo A."/>
            <person name="Thoen E."/>
            <person name="Andreopoulos B."/>
            <person name="Lu D."/>
            <person name="Skrede I."/>
            <person name="Drula E."/>
            <person name="Henrissat B."/>
            <person name="Morin E."/>
            <person name="Kohler A."/>
            <person name="Barry K."/>
            <person name="LaButti K."/>
            <person name="Morin E."/>
            <person name="Salamov A."/>
            <person name="Lipzen A."/>
            <person name="Mereny Z."/>
            <person name="Hegedus B."/>
            <person name="Baldrian P."/>
            <person name="Stursova M."/>
            <person name="Weitz H."/>
            <person name="Taylor A."/>
            <person name="Grigoriev I.V."/>
            <person name="Nagy L.G."/>
            <person name="Martin F."/>
            <person name="Kauserud H."/>
        </authorList>
    </citation>
    <scope>NUCLEOTIDE SEQUENCE</scope>
    <source>
        <strain evidence="2">9144</strain>
    </source>
</reference>
<feature type="region of interest" description="Disordered" evidence="1">
    <location>
        <begin position="25"/>
        <end position="53"/>
    </location>
</feature>
<sequence>MFSLAPRCTRRVLCLPQRGITFTAPTLAASPRRKRDEDDDDAEGPTEAVGGEDGKTFKSFLRLNDKYKTAKPRNWLTPRGVTTTDAPFPMNPSFKPPVPISDATRSRIYVDYMMDPETNSIRALSQRYHISLKRVEAILRLKGLEAAFVKGKELQSGFRWGMEMLLGVKSTDPDDRADAHAADMLEQEENRDAARQRFQRQYWESVVDDGKEPILPASLEHARKLAQRSAQEAHDNKSNPNLMPRFKDTDTIKSPRVKVQVVEREGRIPFKFVDVGGKFIDVDERMRRMTRAGRRHILSARKSEAKLLRGRLRGRTSVERARRAAVKREEREKRTAQA</sequence>
<organism evidence="2 3">
    <name type="scientific">Mycena pura</name>
    <dbReference type="NCBI Taxonomy" id="153505"/>
    <lineage>
        <taxon>Eukaryota</taxon>
        <taxon>Fungi</taxon>
        <taxon>Dikarya</taxon>
        <taxon>Basidiomycota</taxon>
        <taxon>Agaricomycotina</taxon>
        <taxon>Agaricomycetes</taxon>
        <taxon>Agaricomycetidae</taxon>
        <taxon>Agaricales</taxon>
        <taxon>Marasmiineae</taxon>
        <taxon>Mycenaceae</taxon>
        <taxon>Mycena</taxon>
    </lineage>
</organism>
<evidence type="ECO:0000313" key="2">
    <source>
        <dbReference type="EMBL" id="KAJ7201360.1"/>
    </source>
</evidence>
<keyword evidence="3" id="KW-1185">Reference proteome</keyword>
<dbReference type="InterPro" id="IPR021036">
    <property type="entry name" value="Ribosomal_mS45"/>
</dbReference>
<dbReference type="GO" id="GO:0005763">
    <property type="term" value="C:mitochondrial small ribosomal subunit"/>
    <property type="evidence" value="ECO:0007669"/>
    <property type="project" value="TreeGrafter"/>
</dbReference>
<evidence type="ECO:0000256" key="1">
    <source>
        <dbReference type="SAM" id="MobiDB-lite"/>
    </source>
</evidence>
<accession>A0AAD6V5H4</accession>
<dbReference type="PANTHER" id="PTHR28158:SF1">
    <property type="entry name" value="SMALL RIBOSOMAL SUBUNIT PROTEIN MS45"/>
    <property type="match status" value="1"/>
</dbReference>
<comment type="caution">
    <text evidence="2">The sequence shown here is derived from an EMBL/GenBank/DDBJ whole genome shotgun (WGS) entry which is preliminary data.</text>
</comment>
<name>A0AAD6V5H4_9AGAR</name>
<gene>
    <name evidence="2" type="ORF">GGX14DRAFT_465192</name>
</gene>
<feature type="region of interest" description="Disordered" evidence="1">
    <location>
        <begin position="228"/>
        <end position="248"/>
    </location>
</feature>